<comment type="caution">
    <text evidence="2">The sequence shown here is derived from an EMBL/GenBank/DDBJ whole genome shotgun (WGS) entry which is preliminary data.</text>
</comment>
<organism evidence="2">
    <name type="scientific">marine sediment metagenome</name>
    <dbReference type="NCBI Taxonomy" id="412755"/>
    <lineage>
        <taxon>unclassified sequences</taxon>
        <taxon>metagenomes</taxon>
        <taxon>ecological metagenomes</taxon>
    </lineage>
</organism>
<protein>
    <submittedName>
        <fullName evidence="2">Uncharacterized protein</fullName>
    </submittedName>
</protein>
<reference evidence="2" key="1">
    <citation type="journal article" date="2014" name="Front. Microbiol.">
        <title>High frequency of phylogenetically diverse reductive dehalogenase-homologous genes in deep subseafloor sedimentary metagenomes.</title>
        <authorList>
            <person name="Kawai M."/>
            <person name="Futagami T."/>
            <person name="Toyoda A."/>
            <person name="Takaki Y."/>
            <person name="Nishi S."/>
            <person name="Hori S."/>
            <person name="Arai W."/>
            <person name="Tsubouchi T."/>
            <person name="Morono Y."/>
            <person name="Uchiyama I."/>
            <person name="Ito T."/>
            <person name="Fujiyama A."/>
            <person name="Inagaki F."/>
            <person name="Takami H."/>
        </authorList>
    </citation>
    <scope>NUCLEOTIDE SEQUENCE</scope>
    <source>
        <strain evidence="2">Expedition CK06-06</strain>
    </source>
</reference>
<sequence length="62" mass="6694">MGLWRVTWTGIVGMIFLLLTSWISFQFLDLTSSVTGELVKNLNDAVGSLGPILGFFVGAFVG</sequence>
<evidence type="ECO:0000313" key="2">
    <source>
        <dbReference type="EMBL" id="GAH78591.1"/>
    </source>
</evidence>
<dbReference type="AlphaFoldDB" id="X1I877"/>
<accession>X1I877</accession>
<keyword evidence="1" id="KW-0472">Membrane</keyword>
<dbReference type="EMBL" id="BARU01041854">
    <property type="protein sequence ID" value="GAH78591.1"/>
    <property type="molecule type" value="Genomic_DNA"/>
</dbReference>
<keyword evidence="1" id="KW-0812">Transmembrane</keyword>
<gene>
    <name evidence="2" type="ORF">S03H2_64432</name>
</gene>
<feature type="transmembrane region" description="Helical" evidence="1">
    <location>
        <begin position="7"/>
        <end position="25"/>
    </location>
</feature>
<proteinExistence type="predicted"/>
<evidence type="ECO:0000256" key="1">
    <source>
        <dbReference type="SAM" id="Phobius"/>
    </source>
</evidence>
<feature type="non-terminal residue" evidence="2">
    <location>
        <position position="62"/>
    </location>
</feature>
<keyword evidence="1" id="KW-1133">Transmembrane helix</keyword>
<name>X1I877_9ZZZZ</name>
<feature type="transmembrane region" description="Helical" evidence="1">
    <location>
        <begin position="45"/>
        <end position="61"/>
    </location>
</feature>